<dbReference type="NCBIfam" id="TIGR03406">
    <property type="entry name" value="FeS_long_SufT"/>
    <property type="match status" value="1"/>
</dbReference>
<sequence length="181" mass="19308">MSARRERAMVTREVAVTCVPDGRPAELPAGTLVQITQALGASFTLLVDGQLMRLAGADADAIGKPVPLAPVLPDVAGPAGLRGQVWQILKTCYDPEIPVDIVELGLVYVCDVLPMDGGEFRVSIKMTLTAPGCGMGDMLVDEIHEKLLALPRVAEVDLEFVFDPPWDRSRMSEAAALSLGL</sequence>
<dbReference type="InterPro" id="IPR052339">
    <property type="entry name" value="Fe-S_Maturation_MIP18"/>
</dbReference>
<evidence type="ECO:0000259" key="1">
    <source>
        <dbReference type="Pfam" id="PF01883"/>
    </source>
</evidence>
<keyword evidence="3" id="KW-1185">Reference proteome</keyword>
<protein>
    <submittedName>
        <fullName evidence="2">Putative Fe-S cluster assembly protein SufT</fullName>
    </submittedName>
</protein>
<name>A0A7Y8H2R5_9BURK</name>
<dbReference type="InterPro" id="IPR002744">
    <property type="entry name" value="MIP18-like"/>
</dbReference>
<dbReference type="EMBL" id="VYGV01000028">
    <property type="protein sequence ID" value="NWF48602.1"/>
    <property type="molecule type" value="Genomic_DNA"/>
</dbReference>
<dbReference type="AlphaFoldDB" id="A0A7Y8H2R5"/>
<dbReference type="SUPFAM" id="SSF117916">
    <property type="entry name" value="Fe-S cluster assembly (FSCA) domain-like"/>
    <property type="match status" value="1"/>
</dbReference>
<comment type="caution">
    <text evidence="2">The sequence shown here is derived from an EMBL/GenBank/DDBJ whole genome shotgun (WGS) entry which is preliminary data.</text>
</comment>
<dbReference type="InterPro" id="IPR017776">
    <property type="entry name" value="FeS_assembly_SufT_put"/>
</dbReference>
<feature type="domain" description="MIP18 family-like" evidence="1">
    <location>
        <begin position="84"/>
        <end position="157"/>
    </location>
</feature>
<dbReference type="Proteomes" id="UP000545507">
    <property type="component" value="Unassembled WGS sequence"/>
</dbReference>
<gene>
    <name evidence="2" type="primary">sufT</name>
    <name evidence="2" type="ORF">F3K02_25570</name>
</gene>
<dbReference type="PANTHER" id="PTHR42831:SF1">
    <property type="entry name" value="FE-S PROTEIN MATURATION AUXILIARY FACTOR YITW"/>
    <property type="match status" value="1"/>
</dbReference>
<dbReference type="Pfam" id="PF01883">
    <property type="entry name" value="FeS_assembly_P"/>
    <property type="match status" value="1"/>
</dbReference>
<dbReference type="RefSeq" id="WP_177139340.1">
    <property type="nucleotide sequence ID" value="NZ_VYGV01000028.1"/>
</dbReference>
<evidence type="ECO:0000313" key="2">
    <source>
        <dbReference type="EMBL" id="NWF48602.1"/>
    </source>
</evidence>
<proteinExistence type="predicted"/>
<dbReference type="Gene3D" id="3.30.300.130">
    <property type="entry name" value="Fe-S cluster assembly (FSCA)"/>
    <property type="match status" value="1"/>
</dbReference>
<dbReference type="InterPro" id="IPR034904">
    <property type="entry name" value="FSCA_dom_sf"/>
</dbReference>
<evidence type="ECO:0000313" key="3">
    <source>
        <dbReference type="Proteomes" id="UP000545507"/>
    </source>
</evidence>
<organism evidence="2 3">
    <name type="scientific">Hydrogenophaga aromaticivorans</name>
    <dbReference type="NCBI Taxonomy" id="2610898"/>
    <lineage>
        <taxon>Bacteria</taxon>
        <taxon>Pseudomonadati</taxon>
        <taxon>Pseudomonadota</taxon>
        <taxon>Betaproteobacteria</taxon>
        <taxon>Burkholderiales</taxon>
        <taxon>Comamonadaceae</taxon>
        <taxon>Hydrogenophaga</taxon>
    </lineage>
</organism>
<accession>A0A7Y8H2R5</accession>
<dbReference type="PANTHER" id="PTHR42831">
    <property type="entry name" value="FE-S PROTEIN MATURATION AUXILIARY FACTOR YITW"/>
    <property type="match status" value="1"/>
</dbReference>
<reference evidence="2 3" key="1">
    <citation type="submission" date="2019-09" db="EMBL/GenBank/DDBJ databases">
        <title>Hydrogenophaga aromatica sp. nov., isolated from a para-xylene-degrading enrichment culture.</title>
        <authorList>
            <person name="Tancsics A."/>
            <person name="Banerjee S."/>
        </authorList>
    </citation>
    <scope>NUCLEOTIDE SEQUENCE [LARGE SCALE GENOMIC DNA]</scope>
    <source>
        <strain evidence="2 3">D2P1</strain>
    </source>
</reference>